<keyword evidence="3" id="KW-1185">Reference proteome</keyword>
<dbReference type="Pfam" id="PF01370">
    <property type="entry name" value="Epimerase"/>
    <property type="match status" value="1"/>
</dbReference>
<reference evidence="2 3" key="1">
    <citation type="journal article" date="2014" name="Int. J. Syst. Evol. Microbiol.">
        <title>Complete genome sequence of Corynebacterium casei LMG S-19264T (=DSM 44701T), isolated from a smear-ripened cheese.</title>
        <authorList>
            <consortium name="US DOE Joint Genome Institute (JGI-PGF)"/>
            <person name="Walter F."/>
            <person name="Albersmeier A."/>
            <person name="Kalinowski J."/>
            <person name="Ruckert C."/>
        </authorList>
    </citation>
    <scope>NUCLEOTIDE SEQUENCE [LARGE SCALE GENOMIC DNA]</scope>
    <source>
        <strain evidence="2 3">KCTC 12866</strain>
    </source>
</reference>
<name>A0A8J3D3J4_9BACT</name>
<dbReference type="EMBL" id="BMXF01000002">
    <property type="protein sequence ID" value="GHB68744.1"/>
    <property type="molecule type" value="Genomic_DNA"/>
</dbReference>
<evidence type="ECO:0000313" key="3">
    <source>
        <dbReference type="Proteomes" id="UP000598271"/>
    </source>
</evidence>
<sequence>MPDPTIKTISIIGCGWLGFPLATHLLESGYPHIKGSTTSSEKLPVLRQAGIDAHIASLTPEPQGQNWPDLLAADTLIVDIPPRQSKQGEDFHPQQMRNLASLIENSPLSEIIYVSSTSVYPELNKTMSEDDVLDPQQSASPHLVEAEQIITGLRKAGKTVTILRCGGLMGYDRIPGKYVRGRRDITTGDVPVNYIHRDDVVAIISALLTQEIGNETFNVVAPEHPPRRAVYEKSCLENHWEVPTFTQPESPESFKVVSSEKITRRLSYTFAYPNPLDFHYYKG</sequence>
<dbReference type="GO" id="GO:0005737">
    <property type="term" value="C:cytoplasm"/>
    <property type="evidence" value="ECO:0007669"/>
    <property type="project" value="TreeGrafter"/>
</dbReference>
<dbReference type="InterPro" id="IPR036291">
    <property type="entry name" value="NAD(P)-bd_dom_sf"/>
</dbReference>
<feature type="domain" description="NAD-dependent epimerase/dehydratase" evidence="1">
    <location>
        <begin position="15"/>
        <end position="219"/>
    </location>
</feature>
<dbReference type="PANTHER" id="PTHR48079:SF6">
    <property type="entry name" value="NAD(P)-BINDING DOMAIN-CONTAINING PROTEIN-RELATED"/>
    <property type="match status" value="1"/>
</dbReference>
<dbReference type="RefSeq" id="WP_189564564.1">
    <property type="nucleotide sequence ID" value="NZ_BMXF01000002.1"/>
</dbReference>
<dbReference type="InterPro" id="IPR001509">
    <property type="entry name" value="Epimerase_deHydtase"/>
</dbReference>
<organism evidence="2 3">
    <name type="scientific">Persicitalea jodogahamensis</name>
    <dbReference type="NCBI Taxonomy" id="402147"/>
    <lineage>
        <taxon>Bacteria</taxon>
        <taxon>Pseudomonadati</taxon>
        <taxon>Bacteroidota</taxon>
        <taxon>Cytophagia</taxon>
        <taxon>Cytophagales</taxon>
        <taxon>Spirosomataceae</taxon>
        <taxon>Persicitalea</taxon>
    </lineage>
</organism>
<dbReference type="Gene3D" id="3.40.50.720">
    <property type="entry name" value="NAD(P)-binding Rossmann-like Domain"/>
    <property type="match status" value="1"/>
</dbReference>
<proteinExistence type="predicted"/>
<dbReference type="PANTHER" id="PTHR48079">
    <property type="entry name" value="PROTEIN YEEZ"/>
    <property type="match status" value="1"/>
</dbReference>
<evidence type="ECO:0000259" key="1">
    <source>
        <dbReference type="Pfam" id="PF01370"/>
    </source>
</evidence>
<accession>A0A8J3D3J4</accession>
<dbReference type="AlphaFoldDB" id="A0A8J3D3J4"/>
<dbReference type="InterPro" id="IPR051783">
    <property type="entry name" value="NAD(P)-dependent_oxidoreduct"/>
</dbReference>
<evidence type="ECO:0000313" key="2">
    <source>
        <dbReference type="EMBL" id="GHB68744.1"/>
    </source>
</evidence>
<gene>
    <name evidence="2" type="ORF">GCM10007390_22750</name>
</gene>
<dbReference type="GO" id="GO:0004029">
    <property type="term" value="F:aldehyde dehydrogenase (NAD+) activity"/>
    <property type="evidence" value="ECO:0007669"/>
    <property type="project" value="TreeGrafter"/>
</dbReference>
<dbReference type="SUPFAM" id="SSF51735">
    <property type="entry name" value="NAD(P)-binding Rossmann-fold domains"/>
    <property type="match status" value="1"/>
</dbReference>
<comment type="caution">
    <text evidence="2">The sequence shown here is derived from an EMBL/GenBank/DDBJ whole genome shotgun (WGS) entry which is preliminary data.</text>
</comment>
<protein>
    <submittedName>
        <fullName evidence="2">NAD(P)-dependent oxidoreductase</fullName>
    </submittedName>
</protein>
<dbReference type="Proteomes" id="UP000598271">
    <property type="component" value="Unassembled WGS sequence"/>
</dbReference>